<organism evidence="1 2">
    <name type="scientific">Paenibacillus melissococcoides</name>
    <dbReference type="NCBI Taxonomy" id="2912268"/>
    <lineage>
        <taxon>Bacteria</taxon>
        <taxon>Bacillati</taxon>
        <taxon>Bacillota</taxon>
        <taxon>Bacilli</taxon>
        <taxon>Bacillales</taxon>
        <taxon>Paenibacillaceae</taxon>
        <taxon>Paenibacillus</taxon>
    </lineage>
</organism>
<comment type="caution">
    <text evidence="1">The sequence shown here is derived from an EMBL/GenBank/DDBJ whole genome shotgun (WGS) entry which is preliminary data.</text>
</comment>
<protein>
    <submittedName>
        <fullName evidence="1">Uncharacterized protein</fullName>
    </submittedName>
</protein>
<accession>A0ABM9GAC5</accession>
<keyword evidence="2" id="KW-1185">Reference proteome</keyword>
<name>A0ABM9GAC5_9BACL</name>
<dbReference type="Proteomes" id="UP001154322">
    <property type="component" value="Unassembled WGS sequence"/>
</dbReference>
<evidence type="ECO:0000313" key="1">
    <source>
        <dbReference type="EMBL" id="CAH8248616.1"/>
    </source>
</evidence>
<reference evidence="1" key="1">
    <citation type="submission" date="2022-06" db="EMBL/GenBank/DDBJ databases">
        <authorList>
            <person name="Dietemann V."/>
            <person name="Ory F."/>
            <person name="Dainat B."/>
            <person name="Oberhansli S."/>
        </authorList>
    </citation>
    <scope>NUCLEOTIDE SEQUENCE</scope>
    <source>
        <strain evidence="1">Ena-SAMPLE-TAB-26-04-2022-14:26:32:270-5432</strain>
    </source>
</reference>
<sequence length="174" mass="19981">MVLIKIRLKVKEDQKQFRKHKQQAERLSRSRAEVGWIGDREQVLKAIFNEYGANIPVTDKMRKKLLTLGVHLRDDTHFISIPERPFLRAGYDAYEGSLAKLMQSLVGQALAGTITPERALERAAKELKKHIQSHIEKGSFVPNSELTQKLKGGNHPLIDEKKLMDTLEYEVHMK</sequence>
<gene>
    <name evidence="1" type="ORF">WJ0W_005800</name>
</gene>
<proteinExistence type="predicted"/>
<dbReference type="EMBL" id="CALYLO010000012">
    <property type="protein sequence ID" value="CAH8248616.1"/>
    <property type="molecule type" value="Genomic_DNA"/>
</dbReference>
<evidence type="ECO:0000313" key="2">
    <source>
        <dbReference type="Proteomes" id="UP001154322"/>
    </source>
</evidence>